<dbReference type="InterPro" id="IPR050922">
    <property type="entry name" value="LytR/CpsA/Psr_CW_biosynth"/>
</dbReference>
<feature type="domain" description="Cell envelope-related transcriptional attenuator" evidence="14">
    <location>
        <begin position="86"/>
        <end position="230"/>
    </location>
</feature>
<dbReference type="OrthoDB" id="9782542at2"/>
<evidence type="ECO:0000256" key="3">
    <source>
        <dbReference type="ARBA" id="ARBA00022475"/>
    </source>
</evidence>
<evidence type="ECO:0000256" key="4">
    <source>
        <dbReference type="ARBA" id="ARBA00022692"/>
    </source>
</evidence>
<proteinExistence type="inferred from homology"/>
<protein>
    <recommendedName>
        <fullName evidence="11">Regulatory protein MsrR</fullName>
    </recommendedName>
</protein>
<gene>
    <name evidence="15" type="ORF">DET59_11245</name>
</gene>
<comment type="similarity">
    <text evidence="2">Belongs to the LytR/CpsA/Psr (LCP) family.</text>
</comment>
<evidence type="ECO:0000256" key="11">
    <source>
        <dbReference type="ARBA" id="ARBA00040752"/>
    </source>
</evidence>
<evidence type="ECO:0000256" key="7">
    <source>
        <dbReference type="ARBA" id="ARBA00023015"/>
    </source>
</evidence>
<evidence type="ECO:0000256" key="9">
    <source>
        <dbReference type="ARBA" id="ARBA00023163"/>
    </source>
</evidence>
<feature type="compositionally biased region" description="Acidic residues" evidence="12">
    <location>
        <begin position="344"/>
        <end position="372"/>
    </location>
</feature>
<dbReference type="Proteomes" id="UP000252118">
    <property type="component" value="Unassembled WGS sequence"/>
</dbReference>
<sequence length="372" mass="42123">MKTRNDYRQRMRRRKRFFRIFLALSFLGLSIGTAYFLYQYQTGKMNAGKTQAASEEIPEFNGKKDEHGKVNILLLGSDTRGEEKSRTDTIMIAQYDPEKGEARLVSLMRDMYVDVPEYGKYKLNTSYFLGGPELLRQTLKENFDIDVQYYALMDFKGFQKIVDALAPDGIEMNVEKEMSTNINVTLEPGLQKLNGKELLGYARFRHDAKGDFGRVKRQQEVINALKDEMLSLNGVSKIPKLMGTVSPYIETNIGSMDRISLAKEFVLNPVENIETMTLPIDNSFENARYEGAGAVLDVDLDANTEALKDFLNGEEPKSYAEYVEEEALSDDAVVEESTGVEDTGSYEESTETDDSGIYEESTEIDDSSSYEE</sequence>
<keyword evidence="6 13" id="KW-1133">Transmembrane helix</keyword>
<evidence type="ECO:0000313" key="16">
    <source>
        <dbReference type="Proteomes" id="UP000252118"/>
    </source>
</evidence>
<evidence type="ECO:0000313" key="15">
    <source>
        <dbReference type="EMBL" id="RBP02760.1"/>
    </source>
</evidence>
<dbReference type="GO" id="GO:0005886">
    <property type="term" value="C:plasma membrane"/>
    <property type="evidence" value="ECO:0007669"/>
    <property type="project" value="UniProtKB-SubCell"/>
</dbReference>
<evidence type="ECO:0000256" key="6">
    <source>
        <dbReference type="ARBA" id="ARBA00022989"/>
    </source>
</evidence>
<dbReference type="AlphaFoldDB" id="A0A366EM05"/>
<feature type="region of interest" description="Disordered" evidence="12">
    <location>
        <begin position="327"/>
        <end position="372"/>
    </location>
</feature>
<comment type="subcellular location">
    <subcellularLocation>
        <location evidence="1">Cell membrane</location>
        <topology evidence="1">Single-pass type II membrane protein</topology>
    </subcellularLocation>
</comment>
<name>A0A366EM05_9BACI</name>
<comment type="function">
    <text evidence="10">Involved in SarA attenuation. Affects resistance to oxacillin and teicoplanin, as well as the synthesis of virulence factors.</text>
</comment>
<evidence type="ECO:0000256" key="12">
    <source>
        <dbReference type="SAM" id="MobiDB-lite"/>
    </source>
</evidence>
<organism evidence="15 16">
    <name type="scientific">Rossellomorea aquimaris</name>
    <dbReference type="NCBI Taxonomy" id="189382"/>
    <lineage>
        <taxon>Bacteria</taxon>
        <taxon>Bacillati</taxon>
        <taxon>Bacillota</taxon>
        <taxon>Bacilli</taxon>
        <taxon>Bacillales</taxon>
        <taxon>Bacillaceae</taxon>
        <taxon>Rossellomorea</taxon>
    </lineage>
</organism>
<keyword evidence="5" id="KW-0735">Signal-anchor</keyword>
<dbReference type="InterPro" id="IPR004474">
    <property type="entry name" value="LytR_CpsA_psr"/>
</dbReference>
<evidence type="ECO:0000256" key="8">
    <source>
        <dbReference type="ARBA" id="ARBA00023136"/>
    </source>
</evidence>
<dbReference type="PANTHER" id="PTHR33392">
    <property type="entry name" value="POLYISOPRENYL-TEICHOIC ACID--PEPTIDOGLYCAN TEICHOIC ACID TRANSFERASE TAGU"/>
    <property type="match status" value="1"/>
</dbReference>
<evidence type="ECO:0000259" key="14">
    <source>
        <dbReference type="Pfam" id="PF03816"/>
    </source>
</evidence>
<dbReference type="PANTHER" id="PTHR33392:SF8">
    <property type="entry name" value="REGULATORY PROTEIN MSRR"/>
    <property type="match status" value="1"/>
</dbReference>
<dbReference type="RefSeq" id="WP_113970408.1">
    <property type="nucleotide sequence ID" value="NZ_QNRJ01000012.1"/>
</dbReference>
<evidence type="ECO:0000256" key="2">
    <source>
        <dbReference type="ARBA" id="ARBA00006068"/>
    </source>
</evidence>
<evidence type="ECO:0000256" key="10">
    <source>
        <dbReference type="ARBA" id="ARBA00037178"/>
    </source>
</evidence>
<dbReference type="EMBL" id="QNRJ01000012">
    <property type="protein sequence ID" value="RBP02760.1"/>
    <property type="molecule type" value="Genomic_DNA"/>
</dbReference>
<evidence type="ECO:0000256" key="13">
    <source>
        <dbReference type="SAM" id="Phobius"/>
    </source>
</evidence>
<keyword evidence="9" id="KW-0804">Transcription</keyword>
<accession>A0A366EM05</accession>
<evidence type="ECO:0000256" key="5">
    <source>
        <dbReference type="ARBA" id="ARBA00022968"/>
    </source>
</evidence>
<keyword evidence="4 13" id="KW-0812">Transmembrane</keyword>
<feature type="transmembrane region" description="Helical" evidence="13">
    <location>
        <begin position="20"/>
        <end position="38"/>
    </location>
</feature>
<keyword evidence="7" id="KW-0805">Transcription regulation</keyword>
<dbReference type="Gene3D" id="3.40.630.190">
    <property type="entry name" value="LCP protein"/>
    <property type="match status" value="1"/>
</dbReference>
<reference evidence="15 16" key="1">
    <citation type="submission" date="2018-06" db="EMBL/GenBank/DDBJ databases">
        <title>Freshwater and sediment microbial communities from various areas in North America, analyzing microbe dynamics in response to fracking.</title>
        <authorList>
            <person name="Lamendella R."/>
        </authorList>
    </citation>
    <scope>NUCLEOTIDE SEQUENCE [LARGE SCALE GENOMIC DNA]</scope>
    <source>
        <strain evidence="15 16">97B</strain>
    </source>
</reference>
<dbReference type="Pfam" id="PF03816">
    <property type="entry name" value="LytR_cpsA_psr"/>
    <property type="match status" value="1"/>
</dbReference>
<keyword evidence="3" id="KW-1003">Cell membrane</keyword>
<evidence type="ECO:0000256" key="1">
    <source>
        <dbReference type="ARBA" id="ARBA00004401"/>
    </source>
</evidence>
<dbReference type="GO" id="GO:0071555">
    <property type="term" value="P:cell wall organization"/>
    <property type="evidence" value="ECO:0007669"/>
    <property type="project" value="UniProtKB-KW"/>
</dbReference>
<dbReference type="NCBIfam" id="TIGR00350">
    <property type="entry name" value="lytR_cpsA_psr"/>
    <property type="match status" value="1"/>
</dbReference>
<comment type="caution">
    <text evidence="15">The sequence shown here is derived from an EMBL/GenBank/DDBJ whole genome shotgun (WGS) entry which is preliminary data.</text>
</comment>
<keyword evidence="8 13" id="KW-0472">Membrane</keyword>